<dbReference type="RefSeq" id="WP_238226105.1">
    <property type="nucleotide sequence ID" value="NZ_BPQD01000016.1"/>
</dbReference>
<evidence type="ECO:0000313" key="1">
    <source>
        <dbReference type="EMBL" id="MDN3592051.1"/>
    </source>
</evidence>
<keyword evidence="2" id="KW-1185">Reference proteome</keyword>
<dbReference type="Proteomes" id="UP001224644">
    <property type="component" value="Unassembled WGS sequence"/>
</dbReference>
<gene>
    <name evidence="1" type="ORF">QWZ12_15750</name>
</gene>
<organism evidence="1 2">
    <name type="scientific">Methylobacterium adhaesivum</name>
    <dbReference type="NCBI Taxonomy" id="333297"/>
    <lineage>
        <taxon>Bacteria</taxon>
        <taxon>Pseudomonadati</taxon>
        <taxon>Pseudomonadota</taxon>
        <taxon>Alphaproteobacteria</taxon>
        <taxon>Hyphomicrobiales</taxon>
        <taxon>Methylobacteriaceae</taxon>
        <taxon>Methylobacterium</taxon>
    </lineage>
</organism>
<evidence type="ECO:0000313" key="2">
    <source>
        <dbReference type="Proteomes" id="UP001224644"/>
    </source>
</evidence>
<dbReference type="EMBL" id="JAUFPX010000015">
    <property type="protein sequence ID" value="MDN3592051.1"/>
    <property type="molecule type" value="Genomic_DNA"/>
</dbReference>
<comment type="caution">
    <text evidence="1">The sequence shown here is derived from an EMBL/GenBank/DDBJ whole genome shotgun (WGS) entry which is preliminary data.</text>
</comment>
<sequence length="94" mass="10367">MPSTEAVLPFPPRILAKAVAAQYCGLTEKGFDEWVKTGKLPRAMKGTRRWDKVALDIALDRLSGVADIKSGQEVKASGLASWVEKRKAAKNERR</sequence>
<evidence type="ECO:0008006" key="3">
    <source>
        <dbReference type="Google" id="ProtNLM"/>
    </source>
</evidence>
<accession>A0ABT8BIZ1</accession>
<protein>
    <recommendedName>
        <fullName evidence="3">DNA-binding protein</fullName>
    </recommendedName>
</protein>
<reference evidence="2" key="1">
    <citation type="journal article" date="2019" name="Int. J. Syst. Evol. Microbiol.">
        <title>The Global Catalogue of Microorganisms (GCM) 10K type strain sequencing project: providing services to taxonomists for standard genome sequencing and annotation.</title>
        <authorList>
            <consortium name="The Broad Institute Genomics Platform"/>
            <consortium name="The Broad Institute Genome Sequencing Center for Infectious Disease"/>
            <person name="Wu L."/>
            <person name="Ma J."/>
        </authorList>
    </citation>
    <scope>NUCLEOTIDE SEQUENCE [LARGE SCALE GENOMIC DNA]</scope>
    <source>
        <strain evidence="2">CECT 7069</strain>
    </source>
</reference>
<name>A0ABT8BIZ1_9HYPH</name>
<proteinExistence type="predicted"/>